<gene>
    <name evidence="1" type="ORF">GCM10023116_11680</name>
</gene>
<name>A0ABP8UYS6_9GAMM</name>
<protein>
    <recommendedName>
        <fullName evidence="3">Transposase</fullName>
    </recommendedName>
</protein>
<dbReference type="EMBL" id="BAABFL010000112">
    <property type="protein sequence ID" value="GAA4648894.1"/>
    <property type="molecule type" value="Genomic_DNA"/>
</dbReference>
<sequence length="90" mass="9998">MGVQELPESVFKLCQNTQHKQVVAKGVSLGWSPECISARMKIELPDKMISHTTIYHLIDKDKANGGTLYQDLPRFGKAGWKGGKRKAGRS</sequence>
<proteinExistence type="predicted"/>
<dbReference type="Proteomes" id="UP001500604">
    <property type="component" value="Unassembled WGS sequence"/>
</dbReference>
<organism evidence="1 2">
    <name type="scientific">Kistimonas scapharcae</name>
    <dbReference type="NCBI Taxonomy" id="1036133"/>
    <lineage>
        <taxon>Bacteria</taxon>
        <taxon>Pseudomonadati</taxon>
        <taxon>Pseudomonadota</taxon>
        <taxon>Gammaproteobacteria</taxon>
        <taxon>Oceanospirillales</taxon>
        <taxon>Endozoicomonadaceae</taxon>
        <taxon>Kistimonas</taxon>
    </lineage>
</organism>
<accession>A0ABP8UYS6</accession>
<reference evidence="2" key="1">
    <citation type="journal article" date="2019" name="Int. J. Syst. Evol. Microbiol.">
        <title>The Global Catalogue of Microorganisms (GCM) 10K type strain sequencing project: providing services to taxonomists for standard genome sequencing and annotation.</title>
        <authorList>
            <consortium name="The Broad Institute Genomics Platform"/>
            <consortium name="The Broad Institute Genome Sequencing Center for Infectious Disease"/>
            <person name="Wu L."/>
            <person name="Ma J."/>
        </authorList>
    </citation>
    <scope>NUCLEOTIDE SEQUENCE [LARGE SCALE GENOMIC DNA]</scope>
    <source>
        <strain evidence="2">JCM 17805</strain>
    </source>
</reference>
<evidence type="ECO:0000313" key="1">
    <source>
        <dbReference type="EMBL" id="GAA4648894.1"/>
    </source>
</evidence>
<evidence type="ECO:0000313" key="2">
    <source>
        <dbReference type="Proteomes" id="UP001500604"/>
    </source>
</evidence>
<comment type="caution">
    <text evidence="1">The sequence shown here is derived from an EMBL/GenBank/DDBJ whole genome shotgun (WGS) entry which is preliminary data.</text>
</comment>
<evidence type="ECO:0008006" key="3">
    <source>
        <dbReference type="Google" id="ProtNLM"/>
    </source>
</evidence>
<keyword evidence="2" id="KW-1185">Reference proteome</keyword>